<name>A0A921NU74_9GAMM</name>
<evidence type="ECO:0000313" key="3">
    <source>
        <dbReference type="Proteomes" id="UP000717981"/>
    </source>
</evidence>
<evidence type="ECO:0000256" key="1">
    <source>
        <dbReference type="SAM" id="MobiDB-lite"/>
    </source>
</evidence>
<accession>A0A921NU74</accession>
<protein>
    <submittedName>
        <fullName evidence="2">Uncharacterized protein</fullName>
    </submittedName>
</protein>
<feature type="compositionally biased region" description="Low complexity" evidence="1">
    <location>
        <begin position="47"/>
        <end position="77"/>
    </location>
</feature>
<dbReference type="Proteomes" id="UP000717981">
    <property type="component" value="Unassembled WGS sequence"/>
</dbReference>
<sequence>MPPVLRRLEALAVQELADAAAQVPAPAALDLVLACIGWDLGVGGGDAAPASAPNPAAAPGGPSPAGTGPASLPPRAR</sequence>
<keyword evidence="3" id="KW-1185">Reference proteome</keyword>
<gene>
    <name evidence="2" type="ORF">CR938_03875</name>
</gene>
<dbReference type="RefSeq" id="WP_162123746.1">
    <property type="nucleotide sequence ID" value="NZ_PDWK01000012.1"/>
</dbReference>
<proteinExistence type="predicted"/>
<evidence type="ECO:0000313" key="2">
    <source>
        <dbReference type="EMBL" id="KAF1689983.1"/>
    </source>
</evidence>
<comment type="caution">
    <text evidence="2">The sequence shown here is derived from an EMBL/GenBank/DDBJ whole genome shotgun (WGS) entry which is preliminary data.</text>
</comment>
<dbReference type="EMBL" id="PDWK01000012">
    <property type="protein sequence ID" value="KAF1689983.1"/>
    <property type="molecule type" value="Genomic_DNA"/>
</dbReference>
<reference evidence="2" key="1">
    <citation type="submission" date="2017-10" db="EMBL/GenBank/DDBJ databases">
        <title>Whole genome sequencing of members of genus Pseudoxanthomonas.</title>
        <authorList>
            <person name="Kumar S."/>
            <person name="Bansal K."/>
            <person name="Kaur A."/>
            <person name="Patil P."/>
            <person name="Sharma S."/>
            <person name="Patil P.B."/>
        </authorList>
    </citation>
    <scope>NUCLEOTIDE SEQUENCE</scope>
    <source>
        <strain evidence="2">DSM 22914</strain>
    </source>
</reference>
<feature type="region of interest" description="Disordered" evidence="1">
    <location>
        <begin position="46"/>
        <end position="77"/>
    </location>
</feature>
<organism evidence="2 3">
    <name type="scientific">Pseudoxanthomonas taiwanensis</name>
    <dbReference type="NCBI Taxonomy" id="176598"/>
    <lineage>
        <taxon>Bacteria</taxon>
        <taxon>Pseudomonadati</taxon>
        <taxon>Pseudomonadota</taxon>
        <taxon>Gammaproteobacteria</taxon>
        <taxon>Lysobacterales</taxon>
        <taxon>Lysobacteraceae</taxon>
        <taxon>Pseudoxanthomonas</taxon>
    </lineage>
</organism>
<dbReference type="AlphaFoldDB" id="A0A921NU74"/>